<dbReference type="InterPro" id="IPR006289">
    <property type="entry name" value="TFSII"/>
</dbReference>
<keyword evidence="18" id="KW-0648">Protein biosynthesis</keyword>
<dbReference type="GO" id="GO:0003746">
    <property type="term" value="F:translation elongation factor activity"/>
    <property type="evidence" value="ECO:0007669"/>
    <property type="project" value="UniProtKB-KW"/>
</dbReference>
<dbReference type="GO" id="GO:0031564">
    <property type="term" value="P:transcription antitermination"/>
    <property type="evidence" value="ECO:0007669"/>
    <property type="project" value="TreeGrafter"/>
</dbReference>
<evidence type="ECO:0000256" key="8">
    <source>
        <dbReference type="ARBA" id="ARBA00023163"/>
    </source>
</evidence>
<dbReference type="SUPFAM" id="SSF47676">
    <property type="entry name" value="Conserved domain common to transcription factors TFIIS, elongin A, CRSP70"/>
    <property type="match status" value="1"/>
</dbReference>
<dbReference type="Gene3D" id="1.10.472.30">
    <property type="entry name" value="Transcription elongation factor S-II, central domain"/>
    <property type="match status" value="1"/>
</dbReference>
<keyword evidence="6 13" id="KW-0805">Transcription regulation</keyword>
<dbReference type="Pfam" id="PF08711">
    <property type="entry name" value="Med26"/>
    <property type="match status" value="1"/>
</dbReference>
<organism evidence="18 19">
    <name type="scientific">Ascodesmis nigricans</name>
    <dbReference type="NCBI Taxonomy" id="341454"/>
    <lineage>
        <taxon>Eukaryota</taxon>
        <taxon>Fungi</taxon>
        <taxon>Dikarya</taxon>
        <taxon>Ascomycota</taxon>
        <taxon>Pezizomycotina</taxon>
        <taxon>Pezizomycetes</taxon>
        <taxon>Pezizales</taxon>
        <taxon>Ascodesmidaceae</taxon>
        <taxon>Ascodesmis</taxon>
    </lineage>
</organism>
<evidence type="ECO:0000259" key="16">
    <source>
        <dbReference type="PROSITE" id="PS51319"/>
    </source>
</evidence>
<dbReference type="GO" id="GO:0006368">
    <property type="term" value="P:transcription elongation by RNA polymerase II"/>
    <property type="evidence" value="ECO:0007669"/>
    <property type="project" value="InterPro"/>
</dbReference>
<dbReference type="FunFam" id="2.20.25.10:FF:000001">
    <property type="entry name" value="Probable Transcription elongation factor S-II"/>
    <property type="match status" value="1"/>
</dbReference>
<dbReference type="GO" id="GO:0031440">
    <property type="term" value="P:regulation of mRNA 3'-end processing"/>
    <property type="evidence" value="ECO:0007669"/>
    <property type="project" value="TreeGrafter"/>
</dbReference>
<evidence type="ECO:0000256" key="1">
    <source>
        <dbReference type="ARBA" id="ARBA00004123"/>
    </source>
</evidence>
<evidence type="ECO:0000256" key="13">
    <source>
        <dbReference type="RuleBase" id="RU368078"/>
    </source>
</evidence>
<keyword evidence="7 13" id="KW-0238">DNA-binding</keyword>
<proteinExistence type="inferred from homology"/>
<dbReference type="SUPFAM" id="SSF57783">
    <property type="entry name" value="Zinc beta-ribbon"/>
    <property type="match status" value="1"/>
</dbReference>
<dbReference type="OrthoDB" id="44867at2759"/>
<reference evidence="18 19" key="1">
    <citation type="submission" date="2019-04" db="EMBL/GenBank/DDBJ databases">
        <title>Comparative genomics and transcriptomics to analyze fruiting body development in filamentous ascomycetes.</title>
        <authorList>
            <consortium name="DOE Joint Genome Institute"/>
            <person name="Lutkenhaus R."/>
            <person name="Traeger S."/>
            <person name="Breuer J."/>
            <person name="Kuo A."/>
            <person name="Lipzen A."/>
            <person name="Pangilinan J."/>
            <person name="Dilworth D."/>
            <person name="Sandor L."/>
            <person name="Poggeler S."/>
            <person name="Barry K."/>
            <person name="Grigoriev I.V."/>
            <person name="Nowrousian M."/>
        </authorList>
    </citation>
    <scope>NUCLEOTIDE SEQUENCE [LARGE SCALE GENOMIC DNA]</scope>
    <source>
        <strain evidence="18 19">CBS 389.68</strain>
    </source>
</reference>
<dbReference type="FunFam" id="1.20.930.10:FF:000007">
    <property type="entry name" value="Transcription elongation factor S-II"/>
    <property type="match status" value="1"/>
</dbReference>
<name>A0A4S2MYZ3_9PEZI</name>
<evidence type="ECO:0000256" key="5">
    <source>
        <dbReference type="ARBA" id="ARBA00022833"/>
    </source>
</evidence>
<evidence type="ECO:0000256" key="7">
    <source>
        <dbReference type="ARBA" id="ARBA00023125"/>
    </source>
</evidence>
<evidence type="ECO:0000259" key="17">
    <source>
        <dbReference type="PROSITE" id="PS51321"/>
    </source>
</evidence>
<dbReference type="PANTHER" id="PTHR11477">
    <property type="entry name" value="TRANSCRIPTION FACTOR S-II ZINC FINGER DOMAIN-CONTAINING PROTEIN"/>
    <property type="match status" value="1"/>
</dbReference>
<dbReference type="GO" id="GO:0006362">
    <property type="term" value="P:transcription elongation by RNA polymerase I"/>
    <property type="evidence" value="ECO:0007669"/>
    <property type="project" value="TreeGrafter"/>
</dbReference>
<dbReference type="STRING" id="341454.A0A4S2MYZ3"/>
<dbReference type="PROSITE" id="PS51133">
    <property type="entry name" value="ZF_TFIIS_2"/>
    <property type="match status" value="1"/>
</dbReference>
<dbReference type="InterPro" id="IPR035100">
    <property type="entry name" value="TF_IIS-typ"/>
</dbReference>
<keyword evidence="9 12" id="KW-0539">Nucleus</keyword>
<dbReference type="GO" id="GO:0001139">
    <property type="term" value="F:RNA polymerase II complex recruiting activity"/>
    <property type="evidence" value="ECO:0007669"/>
    <property type="project" value="TreeGrafter"/>
</dbReference>
<evidence type="ECO:0000256" key="4">
    <source>
        <dbReference type="ARBA" id="ARBA00022771"/>
    </source>
</evidence>
<dbReference type="CDD" id="cd13749">
    <property type="entry name" value="Zn-ribbon_TFIIS"/>
    <property type="match status" value="1"/>
</dbReference>
<dbReference type="PIRSF" id="PIRSF006704">
    <property type="entry name" value="TF_IIS"/>
    <property type="match status" value="1"/>
</dbReference>
<feature type="compositionally biased region" description="Basic and acidic residues" evidence="14">
    <location>
        <begin position="116"/>
        <end position="133"/>
    </location>
</feature>
<comment type="similarity">
    <text evidence="2 13">Belongs to the TFS-II family.</text>
</comment>
<dbReference type="FunCoup" id="A0A4S2MYZ3">
    <property type="interactions" value="950"/>
</dbReference>
<sequence length="305" mass="33825">MSMDAKEVKVHVQQLEKAIKEALPPSHLLDLLGRLKKGVVPTEAMLRETKVGMAVGKLRNNVDPAVSNAAKDIVQKWKTEVARLKACKGGAAQQRKQSTVSPTTANASLPSPVKAKKAEPKSAVDPGKRSKLTDGVDYKVTGDKIRDNCLGMMYDGLCIDGDAPADKILKLAQGLEAQVFSNHKNKIDQGYKRRMQTLFLNLKDKKNPNLRARVLSGEISVERLSTMESHEMASDEQKKEDDKIREENLRKAMAAKAVKSYSDQLTCGKCRQKRVSYTQAQTRSADEPMTTFCTCDNCGHFWKFS</sequence>
<feature type="region of interest" description="Disordered" evidence="14">
    <location>
        <begin position="88"/>
        <end position="133"/>
    </location>
</feature>
<evidence type="ECO:0000256" key="9">
    <source>
        <dbReference type="ARBA" id="ARBA00023242"/>
    </source>
</evidence>
<dbReference type="PROSITE" id="PS51321">
    <property type="entry name" value="TFIIS_CENTRAL"/>
    <property type="match status" value="1"/>
</dbReference>
<evidence type="ECO:0000256" key="11">
    <source>
        <dbReference type="PROSITE-ProRule" id="PRU00472"/>
    </source>
</evidence>
<dbReference type="Proteomes" id="UP000298138">
    <property type="component" value="Unassembled WGS sequence"/>
</dbReference>
<dbReference type="Pfam" id="PF07500">
    <property type="entry name" value="TFIIS_M"/>
    <property type="match status" value="1"/>
</dbReference>
<dbReference type="GO" id="GO:0000977">
    <property type="term" value="F:RNA polymerase II transcription regulatory region sequence-specific DNA binding"/>
    <property type="evidence" value="ECO:0007669"/>
    <property type="project" value="TreeGrafter"/>
</dbReference>
<keyword evidence="5 13" id="KW-0862">Zinc</keyword>
<feature type="domain" description="TFIIS central" evidence="17">
    <location>
        <begin position="145"/>
        <end position="260"/>
    </location>
</feature>
<dbReference type="Gene3D" id="2.20.25.10">
    <property type="match status" value="1"/>
</dbReference>
<evidence type="ECO:0000313" key="19">
    <source>
        <dbReference type="Proteomes" id="UP000298138"/>
    </source>
</evidence>
<accession>A0A4S2MYZ3</accession>
<keyword evidence="18" id="KW-0251">Elongation factor</keyword>
<evidence type="ECO:0000259" key="15">
    <source>
        <dbReference type="PROSITE" id="PS51133"/>
    </source>
</evidence>
<dbReference type="InterPro" id="IPR036575">
    <property type="entry name" value="TFIIS_cen_dom_sf"/>
</dbReference>
<dbReference type="PROSITE" id="PS51319">
    <property type="entry name" value="TFIIS_N"/>
    <property type="match status" value="1"/>
</dbReference>
<feature type="domain" description="TFIIS N-terminal" evidence="16">
    <location>
        <begin position="6"/>
        <end position="84"/>
    </location>
</feature>
<dbReference type="Gene3D" id="1.20.930.10">
    <property type="entry name" value="Conserved domain common to transcription factors TFIIS, elongin A, CRSP70"/>
    <property type="match status" value="1"/>
</dbReference>
<dbReference type="NCBIfam" id="TIGR01385">
    <property type="entry name" value="TFSII"/>
    <property type="match status" value="1"/>
</dbReference>
<dbReference type="EMBL" id="ML220117">
    <property type="protein sequence ID" value="TGZ82008.1"/>
    <property type="molecule type" value="Genomic_DNA"/>
</dbReference>
<keyword evidence="3 13" id="KW-0479">Metal-binding</keyword>
<dbReference type="GO" id="GO:0008270">
    <property type="term" value="F:zinc ion binding"/>
    <property type="evidence" value="ECO:0007669"/>
    <property type="project" value="UniProtKB-UniRule"/>
</dbReference>
<feature type="domain" description="TFIIS-type" evidence="15">
    <location>
        <begin position="263"/>
        <end position="303"/>
    </location>
</feature>
<protein>
    <recommendedName>
        <fullName evidence="13">Transcription elongation factor</fullName>
    </recommendedName>
</protein>
<dbReference type="GO" id="GO:0005634">
    <property type="term" value="C:nucleus"/>
    <property type="evidence" value="ECO:0007669"/>
    <property type="project" value="UniProtKB-SubCell"/>
</dbReference>
<evidence type="ECO:0000256" key="3">
    <source>
        <dbReference type="ARBA" id="ARBA00022723"/>
    </source>
</evidence>
<dbReference type="InterPro" id="IPR003617">
    <property type="entry name" value="TFIIS/CRSP70_N_sub"/>
</dbReference>
<evidence type="ECO:0000256" key="2">
    <source>
        <dbReference type="ARBA" id="ARBA00009647"/>
    </source>
</evidence>
<dbReference type="InParanoid" id="A0A4S2MYZ3"/>
<dbReference type="FunFam" id="1.10.472.30:FF:000003">
    <property type="entry name" value="Transcription elongation factor S-II"/>
    <property type="match status" value="1"/>
</dbReference>
<evidence type="ECO:0000313" key="18">
    <source>
        <dbReference type="EMBL" id="TGZ82008.1"/>
    </source>
</evidence>
<gene>
    <name evidence="18" type="ORF">EX30DRAFT_330674</name>
</gene>
<dbReference type="Pfam" id="PF01096">
    <property type="entry name" value="Zn_ribbon_TFIIS"/>
    <property type="match status" value="1"/>
</dbReference>
<dbReference type="SMART" id="SM00509">
    <property type="entry name" value="TFS2N"/>
    <property type="match status" value="1"/>
</dbReference>
<evidence type="ECO:0000256" key="14">
    <source>
        <dbReference type="SAM" id="MobiDB-lite"/>
    </source>
</evidence>
<comment type="function">
    <text evidence="10">Necessary for efficient RNA polymerase II transcription elongation past template-encoded arresting sites. The arresting sites in DNA have the property of trapping a certain fraction of elongating RNA polymerases that pass through, resulting in locked ternary complexes. Cleavage of the nascent transcript by S-II allows the resumption of elongation from the new 3'-terminus.</text>
</comment>
<dbReference type="SUPFAM" id="SSF46942">
    <property type="entry name" value="Elongation factor TFIIS domain 2"/>
    <property type="match status" value="1"/>
</dbReference>
<dbReference type="InterPro" id="IPR003618">
    <property type="entry name" value="TFIIS_cen_dom"/>
</dbReference>
<comment type="subcellular location">
    <subcellularLocation>
        <location evidence="1 12 13">Nucleus</location>
    </subcellularLocation>
</comment>
<dbReference type="PANTHER" id="PTHR11477:SF0">
    <property type="entry name" value="IP08861P-RELATED"/>
    <property type="match status" value="1"/>
</dbReference>
<dbReference type="AlphaFoldDB" id="A0A4S2MYZ3"/>
<dbReference type="InterPro" id="IPR001222">
    <property type="entry name" value="Znf_TFIIS"/>
</dbReference>
<dbReference type="SMART" id="SM00440">
    <property type="entry name" value="ZnF_C2C2"/>
    <property type="match status" value="1"/>
</dbReference>
<dbReference type="PROSITE" id="PS00466">
    <property type="entry name" value="ZF_TFIIS_1"/>
    <property type="match status" value="1"/>
</dbReference>
<keyword evidence="19" id="KW-1185">Reference proteome</keyword>
<keyword evidence="4 11" id="KW-0863">Zinc-finger</keyword>
<dbReference type="InterPro" id="IPR035441">
    <property type="entry name" value="TFIIS/LEDGF_dom_sf"/>
</dbReference>
<dbReference type="InterPro" id="IPR017923">
    <property type="entry name" value="TFIIS_N"/>
</dbReference>
<evidence type="ECO:0000256" key="12">
    <source>
        <dbReference type="PROSITE-ProRule" id="PRU00649"/>
    </source>
</evidence>
<dbReference type="SMART" id="SM00510">
    <property type="entry name" value="TFS2M"/>
    <property type="match status" value="1"/>
</dbReference>
<evidence type="ECO:0000256" key="6">
    <source>
        <dbReference type="ARBA" id="ARBA00023015"/>
    </source>
</evidence>
<keyword evidence="8 13" id="KW-0804">Transcription</keyword>
<feature type="compositionally biased region" description="Polar residues" evidence="14">
    <location>
        <begin position="94"/>
        <end position="109"/>
    </location>
</feature>
<evidence type="ECO:0000256" key="10">
    <source>
        <dbReference type="ARBA" id="ARBA00025408"/>
    </source>
</evidence>